<accession>A0ABZ2VXX1</accession>
<name>A0ABZ2VXX1_9GAMM</name>
<dbReference type="Proteomes" id="UP001475781">
    <property type="component" value="Chromosome"/>
</dbReference>
<evidence type="ECO:0000313" key="2">
    <source>
        <dbReference type="EMBL" id="WZF87317.1"/>
    </source>
</evidence>
<dbReference type="SUPFAM" id="SSF52540">
    <property type="entry name" value="P-loop containing nucleoside triphosphate hydrolases"/>
    <property type="match status" value="1"/>
</dbReference>
<dbReference type="Gene3D" id="3.40.50.300">
    <property type="entry name" value="P-loop containing nucleotide triphosphate hydrolases"/>
    <property type="match status" value="1"/>
</dbReference>
<evidence type="ECO:0000313" key="3">
    <source>
        <dbReference type="Proteomes" id="UP001475781"/>
    </source>
</evidence>
<evidence type="ECO:0000259" key="1">
    <source>
        <dbReference type="Pfam" id="PF13401"/>
    </source>
</evidence>
<proteinExistence type="predicted"/>
<keyword evidence="2" id="KW-0067">ATP-binding</keyword>
<dbReference type="RefSeq" id="WP_341580953.1">
    <property type="nucleotide sequence ID" value="NZ_CP101118.1"/>
</dbReference>
<feature type="domain" description="ORC1/DEAH AAA+ ATPase" evidence="1">
    <location>
        <begin position="124"/>
        <end position="269"/>
    </location>
</feature>
<reference evidence="2 3" key="1">
    <citation type="submission" date="2022-07" db="EMBL/GenBank/DDBJ databases">
        <title>A copper resistant bacterium isolated from sediment samples of deep sea hydrothermal areas.</title>
        <authorList>
            <person name="Zeng X."/>
        </authorList>
    </citation>
    <scope>NUCLEOTIDE SEQUENCE [LARGE SCALE GENOMIC DNA]</scope>
    <source>
        <strain evidence="3">CuT 6</strain>
    </source>
</reference>
<dbReference type="Pfam" id="PF13401">
    <property type="entry name" value="AAA_22"/>
    <property type="match status" value="1"/>
</dbReference>
<gene>
    <name evidence="2" type="ORF">NLK58_13255</name>
</gene>
<dbReference type="EMBL" id="CP101118">
    <property type="protein sequence ID" value="WZF87317.1"/>
    <property type="molecule type" value="Genomic_DNA"/>
</dbReference>
<protein>
    <submittedName>
        <fullName evidence="2">ATP-binding protein</fullName>
    </submittedName>
</protein>
<dbReference type="InterPro" id="IPR049945">
    <property type="entry name" value="AAA_22"/>
</dbReference>
<dbReference type="InterPro" id="IPR027417">
    <property type="entry name" value="P-loop_NTPase"/>
</dbReference>
<keyword evidence="3" id="KW-1185">Reference proteome</keyword>
<keyword evidence="2" id="KW-0547">Nucleotide-binding</keyword>
<dbReference type="GO" id="GO:0005524">
    <property type="term" value="F:ATP binding"/>
    <property type="evidence" value="ECO:0007669"/>
    <property type="project" value="UniProtKB-KW"/>
</dbReference>
<sequence>MIKLPLAQYREAEIREYEGQPLINALPPINSPQDTARMLARFPKVDEAEKALPAHIRRHAMMRILDQFLYPTKSHLQLEQMISGMIRRGYLSRNIATPDYQRNLDDVGHTDFNAIVRNAGNEALVSSVIGCSGTGKSTAVEAILKTYPQAIYHPEYQHAQLVWLKVECPHDGSVKSLCTNFFRAVDDALGTDYQALYVKSRSSAESMLGDIARVSALHSVGVLAIDEIQHLEKSRFGGAVKMLNFFVTLTNVIKVPVLFIGTPKALELFQPTMRSARRAAQFGSLDWGRFARAENEGADGEWERFFKRLWKLQWFESPTPLSQEIMDLFWEYTQGIAHIAVALFYLSQARAVVAGREVIDRTLVNKVYQEELAMIHPMIAALRSGLEATILQYADLDVPRESLRAQSSLQSAAHLESFDQESPAEAKGSKRDSLVTILVQMGIGEDIAPTVADQALSECPNDDLFELVAHIKHLEERKPAAPSPKVRSRTKEKSAPVYLEDDLRLIRDDDSEECYQTLKARGVIIEISSYL</sequence>
<organism evidence="2 3">
    <name type="scientific">Marinobacter metalliresistant</name>
    <dbReference type="NCBI Taxonomy" id="2961995"/>
    <lineage>
        <taxon>Bacteria</taxon>
        <taxon>Pseudomonadati</taxon>
        <taxon>Pseudomonadota</taxon>
        <taxon>Gammaproteobacteria</taxon>
        <taxon>Pseudomonadales</taxon>
        <taxon>Marinobacteraceae</taxon>
        <taxon>Marinobacter</taxon>
    </lineage>
</organism>